<comment type="caution">
    <text evidence="4">The sequence shown here is derived from an EMBL/GenBank/DDBJ whole genome shotgun (WGS) entry which is preliminary data.</text>
</comment>
<evidence type="ECO:0000313" key="4">
    <source>
        <dbReference type="EMBL" id="MBJ7538245.1"/>
    </source>
</evidence>
<gene>
    <name evidence="4" type="ORF">I8J31_11215</name>
</gene>
<evidence type="ECO:0000256" key="1">
    <source>
        <dbReference type="ARBA" id="ARBA00005125"/>
    </source>
</evidence>
<keyword evidence="5" id="KW-1185">Reference proteome</keyword>
<dbReference type="SUPFAM" id="SSF51735">
    <property type="entry name" value="NAD(P)-binding Rossmann-fold domains"/>
    <property type="match status" value="1"/>
</dbReference>
<evidence type="ECO:0000256" key="2">
    <source>
        <dbReference type="ARBA" id="ARBA00007637"/>
    </source>
</evidence>
<dbReference type="Gene3D" id="3.40.50.720">
    <property type="entry name" value="NAD(P)-binding Rossmann-like Domain"/>
    <property type="match status" value="1"/>
</dbReference>
<evidence type="ECO:0000313" key="5">
    <source>
        <dbReference type="Proteomes" id="UP000628710"/>
    </source>
</evidence>
<accession>A0A934JLB1</accession>
<reference evidence="4" key="1">
    <citation type="submission" date="2020-12" db="EMBL/GenBank/DDBJ databases">
        <title>Marinomonas arctica sp. nov., a psychrotolerant bacterium isolated from the Arctic.</title>
        <authorList>
            <person name="Zhang Y."/>
        </authorList>
    </citation>
    <scope>NUCLEOTIDE SEQUENCE</scope>
    <source>
        <strain evidence="4">C1424</strain>
    </source>
</reference>
<comment type="similarity">
    <text evidence="2">Belongs to the NAD(P)-dependent epimerase/dehydratase family.</text>
</comment>
<comment type="pathway">
    <text evidence="1">Bacterial outer membrane biogenesis; LPS O-antigen biosynthesis.</text>
</comment>
<dbReference type="InterPro" id="IPR036291">
    <property type="entry name" value="NAD(P)-bd_dom_sf"/>
</dbReference>
<name>A0A934JLB1_9GAMM</name>
<feature type="domain" description="NAD-dependent epimerase/dehydratase" evidence="3">
    <location>
        <begin position="5"/>
        <end position="238"/>
    </location>
</feature>
<sequence>MATYLVTGGCGFIGSHLCESLIEQGHKVMVLDNLSTGKQENLADGATLFIGDIRDQELVKTLMQEVDGCFHLAAIASVERSNKEWLETHTINQSGMVTILDICAHLPKTIPVVYASSAAVYGDNASIPLTENSQVRPLTAYGVDKLACELQARVGGMIHKVPTMGFRFFNVFGERQDPSSPYSGVISIFADRIMQHQDLVLYGDGSQVRDFVYVKDVVKYLILGMKKAKCNAPVFNICTGKPCSIKNLAETLFSVVGYDVALTYKPKRTGDIQISLGDPNKLLRFFGMKPDYDLGIGLMEMLKTQQQIERVFKPETSGSRRTG</sequence>
<dbReference type="InterPro" id="IPR001509">
    <property type="entry name" value="Epimerase_deHydtase"/>
</dbReference>
<dbReference type="EMBL" id="JAEMNX010000011">
    <property type="protein sequence ID" value="MBJ7538245.1"/>
    <property type="molecule type" value="Genomic_DNA"/>
</dbReference>
<dbReference type="PANTHER" id="PTHR43000">
    <property type="entry name" value="DTDP-D-GLUCOSE 4,6-DEHYDRATASE-RELATED"/>
    <property type="match status" value="1"/>
</dbReference>
<evidence type="ECO:0000259" key="3">
    <source>
        <dbReference type="Pfam" id="PF01370"/>
    </source>
</evidence>
<proteinExistence type="inferred from homology"/>
<dbReference type="Proteomes" id="UP000628710">
    <property type="component" value="Unassembled WGS sequence"/>
</dbReference>
<dbReference type="AlphaFoldDB" id="A0A934JLB1"/>
<dbReference type="Gene3D" id="3.90.25.10">
    <property type="entry name" value="UDP-galactose 4-epimerase, domain 1"/>
    <property type="match status" value="1"/>
</dbReference>
<protein>
    <submittedName>
        <fullName evidence="4">NAD-dependent epimerase/dehydratase family protein</fullName>
    </submittedName>
</protein>
<dbReference type="Pfam" id="PF01370">
    <property type="entry name" value="Epimerase"/>
    <property type="match status" value="1"/>
</dbReference>
<dbReference type="RefSeq" id="WP_199468650.1">
    <property type="nucleotide sequence ID" value="NZ_JAEMNX010000011.1"/>
</dbReference>
<organism evidence="4 5">
    <name type="scientific">Marinomonas transparens</name>
    <dbReference type="NCBI Taxonomy" id="2795388"/>
    <lineage>
        <taxon>Bacteria</taxon>
        <taxon>Pseudomonadati</taxon>
        <taxon>Pseudomonadota</taxon>
        <taxon>Gammaproteobacteria</taxon>
        <taxon>Oceanospirillales</taxon>
        <taxon>Oceanospirillaceae</taxon>
        <taxon>Marinomonas</taxon>
    </lineage>
</organism>